<evidence type="ECO:0000313" key="5">
    <source>
        <dbReference type="Proteomes" id="UP001368270"/>
    </source>
</evidence>
<dbReference type="Gene3D" id="3.30.750.200">
    <property type="match status" value="1"/>
</dbReference>
<proteinExistence type="inferred from homology"/>
<keyword evidence="2" id="KW-0479">Metal-binding</keyword>
<dbReference type="RefSeq" id="WP_339402906.1">
    <property type="nucleotide sequence ID" value="NZ_JBBGAZ010000002.1"/>
</dbReference>
<dbReference type="SFLD" id="SFLDG01065">
    <property type="entry name" value="anaerobic_coproporphyrinogen-I"/>
    <property type="match status" value="1"/>
</dbReference>
<keyword evidence="2" id="KW-0411">Iron-sulfur</keyword>
<evidence type="ECO:0000256" key="2">
    <source>
        <dbReference type="RuleBase" id="RU364116"/>
    </source>
</evidence>
<dbReference type="InterPro" id="IPR007197">
    <property type="entry name" value="rSAM"/>
</dbReference>
<dbReference type="SMART" id="SM00729">
    <property type="entry name" value="Elp3"/>
    <property type="match status" value="1"/>
</dbReference>
<dbReference type="Pfam" id="PF06969">
    <property type="entry name" value="HemN_C"/>
    <property type="match status" value="1"/>
</dbReference>
<dbReference type="PANTHER" id="PTHR13932:SF5">
    <property type="entry name" value="RADICAL S-ADENOSYL METHIONINE DOMAIN-CONTAINING PROTEIN 1, MITOCHONDRIAL"/>
    <property type="match status" value="1"/>
</dbReference>
<comment type="similarity">
    <text evidence="1">Belongs to the anaerobic coproporphyrinogen-III oxidase family. HemW subfamily.</text>
</comment>
<dbReference type="NCBIfam" id="TIGR00539">
    <property type="entry name" value="hemN_rel"/>
    <property type="match status" value="1"/>
</dbReference>
<dbReference type="InterPro" id="IPR006638">
    <property type="entry name" value="Elp3/MiaA/NifB-like_rSAM"/>
</dbReference>
<dbReference type="PANTHER" id="PTHR13932">
    <property type="entry name" value="COPROPORPHYRINIGEN III OXIDASE"/>
    <property type="match status" value="1"/>
</dbReference>
<evidence type="ECO:0000313" key="4">
    <source>
        <dbReference type="EMBL" id="MEJ5217959.1"/>
    </source>
</evidence>
<dbReference type="InterPro" id="IPR010723">
    <property type="entry name" value="HemN_C"/>
</dbReference>
<dbReference type="EMBL" id="JBBGAZ010000002">
    <property type="protein sequence ID" value="MEJ5217959.1"/>
    <property type="molecule type" value="Genomic_DNA"/>
</dbReference>
<keyword evidence="2" id="KW-0349">Heme</keyword>
<dbReference type="SFLD" id="SFLDF00562">
    <property type="entry name" value="HemN-like__clustered_with_heat"/>
    <property type="match status" value="1"/>
</dbReference>
<keyword evidence="2" id="KW-0143">Chaperone</keyword>
<comment type="function">
    <text evidence="2">Probably acts as a heme chaperone, transferring heme to an unknown acceptor. Binds one molecule of heme per monomer, possibly covalently. Binds 1 [4Fe-4S] cluster. The cluster is coordinated with 3 cysteines and an exchangeable S-adenosyl-L-methionine.</text>
</comment>
<gene>
    <name evidence="4" type="primary">hemW</name>
    <name evidence="4" type="ORF">WG622_06885</name>
</gene>
<organism evidence="4 5">
    <name type="scientific">Cognatishimia coralii</name>
    <dbReference type="NCBI Taxonomy" id="3083254"/>
    <lineage>
        <taxon>Bacteria</taxon>
        <taxon>Pseudomonadati</taxon>
        <taxon>Pseudomonadota</taxon>
        <taxon>Alphaproteobacteria</taxon>
        <taxon>Rhodobacterales</taxon>
        <taxon>Paracoccaceae</taxon>
        <taxon>Cognatishimia</taxon>
    </lineage>
</organism>
<keyword evidence="2" id="KW-0949">S-adenosyl-L-methionine</keyword>
<dbReference type="SFLD" id="SFLDS00029">
    <property type="entry name" value="Radical_SAM"/>
    <property type="match status" value="1"/>
</dbReference>
<keyword evidence="2" id="KW-0004">4Fe-4S</keyword>
<evidence type="ECO:0000259" key="3">
    <source>
        <dbReference type="PROSITE" id="PS51918"/>
    </source>
</evidence>
<keyword evidence="2" id="KW-0408">Iron</keyword>
<dbReference type="Proteomes" id="UP001368270">
    <property type="component" value="Unassembled WGS sequence"/>
</dbReference>
<accession>A0ABU8QEV4</accession>
<evidence type="ECO:0000256" key="1">
    <source>
        <dbReference type="ARBA" id="ARBA00006100"/>
    </source>
</evidence>
<dbReference type="Pfam" id="PF04055">
    <property type="entry name" value="Radical_SAM"/>
    <property type="match status" value="1"/>
</dbReference>
<reference evidence="4 5" key="1">
    <citation type="submission" date="2024-03" db="EMBL/GenBank/DDBJ databases">
        <title>Cognatishimia coralii sp. nov., a marine bacterium isolated from coral surrounding seawater.</title>
        <authorList>
            <person name="Liu X."/>
            <person name="Liu S."/>
            <person name="Sun H."/>
            <person name="Zhang Y."/>
        </authorList>
    </citation>
    <scope>NUCLEOTIDE SEQUENCE [LARGE SCALE GENOMIC DNA]</scope>
    <source>
        <strain evidence="4 5">D5M38</strain>
    </source>
</reference>
<protein>
    <recommendedName>
        <fullName evidence="2">Heme chaperone HemW</fullName>
    </recommendedName>
</protein>
<comment type="caution">
    <text evidence="4">The sequence shown here is derived from an EMBL/GenBank/DDBJ whole genome shotgun (WGS) entry which is preliminary data.</text>
</comment>
<dbReference type="InterPro" id="IPR004559">
    <property type="entry name" value="HemW-like"/>
</dbReference>
<dbReference type="SFLD" id="SFLDF00288">
    <property type="entry name" value="HemN-like__clustered_with_nucl"/>
    <property type="match status" value="1"/>
</dbReference>
<name>A0ABU8QEV4_9RHOB</name>
<dbReference type="SUPFAM" id="SSF102114">
    <property type="entry name" value="Radical SAM enzymes"/>
    <property type="match status" value="1"/>
</dbReference>
<sequence>MAEDWQNGGFGLYIHWPFCQAKCPYCDFNSHVSAQIDQARWCKALLAELDRVGAETQGRVLNSIFFGGGTPSLMDPDLVASLIDRTAQLWPNANDMEITLEANPTSVEAGRFAAYRTGGVNRVSMGIQALNDEDLRRLGRLHSVAEARAAFDVARTHFDRVSFDLIYARQDQTLEAWEAELREALSMAIDHLSLYQLTIESGTAFGDRYAKGKLRGLPHDDLAADMYQRTGEICAEAGLEGYEVSNYAKPGSESRHNLIYWRYGDYAGIGPGAHGRLTLGGQRHATEQWRNPNKWLEAAEAGGAESQRRSISHADQSDEMMMMGLRLREGVDLDRWGLLSNRSLNEDRISHMEAIGMLRREGSRLFATQDGRMVLNTLLAEILVD</sequence>
<feature type="domain" description="Radical SAM core" evidence="3">
    <location>
        <begin position="4"/>
        <end position="240"/>
    </location>
</feature>
<dbReference type="PROSITE" id="PS51918">
    <property type="entry name" value="RADICAL_SAM"/>
    <property type="match status" value="1"/>
</dbReference>
<dbReference type="InterPro" id="IPR034505">
    <property type="entry name" value="Coproporphyrinogen-III_oxidase"/>
</dbReference>
<keyword evidence="2" id="KW-0963">Cytoplasm</keyword>
<comment type="subcellular location">
    <subcellularLocation>
        <location evidence="2">Cytoplasm</location>
    </subcellularLocation>
</comment>
<keyword evidence="5" id="KW-1185">Reference proteome</keyword>
<dbReference type="InterPro" id="IPR058240">
    <property type="entry name" value="rSAM_sf"/>
</dbReference>
<dbReference type="CDD" id="cd01335">
    <property type="entry name" value="Radical_SAM"/>
    <property type="match status" value="1"/>
</dbReference>